<evidence type="ECO:0000313" key="2">
    <source>
        <dbReference type="EMBL" id="RLN35595.1"/>
    </source>
</evidence>
<dbReference type="AlphaFoldDB" id="A0A3L6TBB0"/>
<evidence type="ECO:0000313" key="3">
    <source>
        <dbReference type="Proteomes" id="UP000275267"/>
    </source>
</evidence>
<dbReference type="GO" id="GO:0008237">
    <property type="term" value="F:metallopeptidase activity"/>
    <property type="evidence" value="ECO:0007669"/>
    <property type="project" value="UniProtKB-KW"/>
</dbReference>
<protein>
    <submittedName>
        <fullName evidence="2">ATP-dependent zinc metalloprotease FTSH 5, mitochondrial</fullName>
    </submittedName>
</protein>
<evidence type="ECO:0000256" key="1">
    <source>
        <dbReference type="SAM" id="MobiDB-lite"/>
    </source>
</evidence>
<comment type="caution">
    <text evidence="2">The sequence shown here is derived from an EMBL/GenBank/DDBJ whole genome shotgun (WGS) entry which is preliminary data.</text>
</comment>
<keyword evidence="2" id="KW-0378">Hydrolase</keyword>
<name>A0A3L6TBB0_PANMI</name>
<dbReference type="Proteomes" id="UP000275267">
    <property type="component" value="Unassembled WGS sequence"/>
</dbReference>
<feature type="region of interest" description="Disordered" evidence="1">
    <location>
        <begin position="14"/>
        <end position="42"/>
    </location>
</feature>
<dbReference type="STRING" id="4540.A0A3L6TBB0"/>
<keyword evidence="3" id="KW-1185">Reference proteome</keyword>
<keyword evidence="2" id="KW-0482">Metalloprotease</keyword>
<dbReference type="EMBL" id="PQIB02000002">
    <property type="protein sequence ID" value="RLN35595.1"/>
    <property type="molecule type" value="Genomic_DNA"/>
</dbReference>
<keyword evidence="2" id="KW-0645">Protease</keyword>
<organism evidence="2 3">
    <name type="scientific">Panicum miliaceum</name>
    <name type="common">Proso millet</name>
    <name type="synonym">Broomcorn millet</name>
    <dbReference type="NCBI Taxonomy" id="4540"/>
    <lineage>
        <taxon>Eukaryota</taxon>
        <taxon>Viridiplantae</taxon>
        <taxon>Streptophyta</taxon>
        <taxon>Embryophyta</taxon>
        <taxon>Tracheophyta</taxon>
        <taxon>Spermatophyta</taxon>
        <taxon>Magnoliopsida</taxon>
        <taxon>Liliopsida</taxon>
        <taxon>Poales</taxon>
        <taxon>Poaceae</taxon>
        <taxon>PACMAD clade</taxon>
        <taxon>Panicoideae</taxon>
        <taxon>Panicodae</taxon>
        <taxon>Paniceae</taxon>
        <taxon>Panicinae</taxon>
        <taxon>Panicum</taxon>
        <taxon>Panicum sect. Panicum</taxon>
    </lineage>
</organism>
<dbReference type="GO" id="GO:0006508">
    <property type="term" value="P:proteolysis"/>
    <property type="evidence" value="ECO:0007669"/>
    <property type="project" value="UniProtKB-KW"/>
</dbReference>
<gene>
    <name evidence="2" type="ORF">C2845_PM03G34750</name>
</gene>
<reference evidence="3" key="1">
    <citation type="journal article" date="2019" name="Nat. Commun.">
        <title>The genome of broomcorn millet.</title>
        <authorList>
            <person name="Zou C."/>
            <person name="Miki D."/>
            <person name="Li D."/>
            <person name="Tang Q."/>
            <person name="Xiao L."/>
            <person name="Rajput S."/>
            <person name="Deng P."/>
            <person name="Jia W."/>
            <person name="Huang R."/>
            <person name="Zhang M."/>
            <person name="Sun Y."/>
            <person name="Hu J."/>
            <person name="Fu X."/>
            <person name="Schnable P.S."/>
            <person name="Li F."/>
            <person name="Zhang H."/>
            <person name="Feng B."/>
            <person name="Zhu X."/>
            <person name="Liu R."/>
            <person name="Schnable J.C."/>
            <person name="Zhu J.-K."/>
            <person name="Zhang H."/>
        </authorList>
    </citation>
    <scope>NUCLEOTIDE SEQUENCE [LARGE SCALE GENOMIC DNA]</scope>
</reference>
<sequence>MNWGSRGQCCGLPPPSLAGANAPPTAWPAISARSGDGSRPIDVPDPLGGCRLAVGLAASTRGEESFGSIPALLIGAGQATKDGLLVTANARLGLNEEVQPSMESNMKFSDIKGVDEAKSELEEIVHYLRDPKLLGCRSNRILSSSVLHHVEDLSINDEVQNLARTTRCPRINIDDIPAGLD</sequence>
<accession>A0A3L6TBB0</accession>
<dbReference type="OrthoDB" id="1413014at2759"/>
<proteinExistence type="predicted"/>